<keyword evidence="1" id="KW-0812">Transmembrane</keyword>
<evidence type="ECO:0008006" key="4">
    <source>
        <dbReference type="Google" id="ProtNLM"/>
    </source>
</evidence>
<organism evidence="2 3">
    <name type="scientific">Thiopseudomonas alkaliphila</name>
    <dbReference type="NCBI Taxonomy" id="1697053"/>
    <lineage>
        <taxon>Bacteria</taxon>
        <taxon>Pseudomonadati</taxon>
        <taxon>Pseudomonadota</taxon>
        <taxon>Gammaproteobacteria</taxon>
        <taxon>Pseudomonadales</taxon>
        <taxon>Pseudomonadaceae</taxon>
        <taxon>Thiopseudomonas</taxon>
    </lineage>
</organism>
<keyword evidence="1" id="KW-0472">Membrane</keyword>
<feature type="transmembrane region" description="Helical" evidence="1">
    <location>
        <begin position="152"/>
        <end position="168"/>
    </location>
</feature>
<gene>
    <name evidence="2" type="ORF">AKN88_08925</name>
</gene>
<sequence>MNYIVYLLAFGGLIDVLNGYFINEHGITLGVYRVLLVFILFFFSSYKVMLFIMISLSYHLIVFMAFSYELVEWATGLDLWIKFSYLILVVTFFLKPSLLDNESFNEKINQLLGLLFFLIVFTTLVALFGGGYFSYPEEMIGRVGYVYSANEYSMFVTVTCSLLTIDLLKNKKYFWCAIVLSVSIAASLLMMVKTAIVSSLILIIYFYYIHSLFFSGLSFFVKFFLQIIFLVLFLLSVYFLFEFFIKDSLFLERVYFFYNRLDFFDFLLSGRYTRVKESVFEYFNDFSLLEMFFGKSLWIYSESYHNIEMDFFDYFIRYGILFFIVYLFLLYKSLSAIFKIRDRESFLMYFGLFSFMFLFSNFIGHFLYSNMSASLIAIFYYKVFRSNENASSI</sequence>
<feature type="transmembrane region" description="Helical" evidence="1">
    <location>
        <begin position="220"/>
        <end position="241"/>
    </location>
</feature>
<dbReference type="EMBL" id="CP012365">
    <property type="protein sequence ID" value="AKX60038.1"/>
    <property type="molecule type" value="Genomic_DNA"/>
</dbReference>
<feature type="transmembrane region" description="Helical" evidence="1">
    <location>
        <begin position="346"/>
        <end position="368"/>
    </location>
</feature>
<feature type="transmembrane region" description="Helical" evidence="1">
    <location>
        <begin position="315"/>
        <end position="334"/>
    </location>
</feature>
<evidence type="ECO:0000313" key="3">
    <source>
        <dbReference type="Proteomes" id="UP000063953"/>
    </source>
</evidence>
<accession>A0A0K1XFT1</accession>
<evidence type="ECO:0000256" key="1">
    <source>
        <dbReference type="SAM" id="Phobius"/>
    </source>
</evidence>
<keyword evidence="3" id="KW-1185">Reference proteome</keyword>
<feature type="transmembrane region" description="Helical" evidence="1">
    <location>
        <begin position="111"/>
        <end position="132"/>
    </location>
</feature>
<proteinExistence type="predicted"/>
<dbReference type="Proteomes" id="UP000063953">
    <property type="component" value="Chromosome"/>
</dbReference>
<evidence type="ECO:0000313" key="2">
    <source>
        <dbReference type="EMBL" id="AKX60038.1"/>
    </source>
</evidence>
<name>A0A0K1XFT1_9GAMM</name>
<feature type="transmembrane region" description="Helical" evidence="1">
    <location>
        <begin position="175"/>
        <end position="208"/>
    </location>
</feature>
<dbReference type="RefSeq" id="WP_053101290.1">
    <property type="nucleotide sequence ID" value="NZ_CP012365.1"/>
</dbReference>
<reference evidence="2 3" key="1">
    <citation type="journal article" date="2015" name="Genome Announc.">
        <title>Genome Sequences of Oblitimonas alkaliphila gen. nov. sp. nov. (Proposed), a Novel Bacterium of the Pseudomonadaceae Family.</title>
        <authorList>
            <person name="Lauer A.C."/>
            <person name="Nicholson A.C."/>
            <person name="Humrighouse B.W."/>
            <person name="Emery B."/>
            <person name="Drobish A."/>
            <person name="Juieng P."/>
            <person name="Loparev V."/>
            <person name="McQuiston J.R."/>
        </authorList>
    </citation>
    <scope>NUCLEOTIDE SEQUENCE [LARGE SCALE GENOMIC DNA]</scope>
    <source>
        <strain evidence="2 3">E5571</strain>
    </source>
</reference>
<feature type="transmembrane region" description="Helical" evidence="1">
    <location>
        <begin position="80"/>
        <end position="99"/>
    </location>
</feature>
<dbReference type="AlphaFoldDB" id="A0A0K1XFT1"/>
<protein>
    <recommendedName>
        <fullName evidence="4">O-antigen ligase-like membrane protein</fullName>
    </recommendedName>
</protein>
<keyword evidence="1" id="KW-1133">Transmembrane helix</keyword>